<dbReference type="AlphaFoldDB" id="A0AAE0S1U7"/>
<gene>
    <name evidence="1" type="ORF">CHS0354_022882</name>
</gene>
<reference evidence="1" key="1">
    <citation type="journal article" date="2021" name="Genome Biol. Evol.">
        <title>A High-Quality Reference Genome for a Parasitic Bivalve with Doubly Uniparental Inheritance (Bivalvia: Unionida).</title>
        <authorList>
            <person name="Smith C.H."/>
        </authorList>
    </citation>
    <scope>NUCLEOTIDE SEQUENCE</scope>
    <source>
        <strain evidence="1">CHS0354</strain>
    </source>
</reference>
<proteinExistence type="predicted"/>
<accession>A0AAE0S1U7</accession>
<reference evidence="1" key="2">
    <citation type="journal article" date="2021" name="Genome Biol. Evol.">
        <title>Developing a high-quality reference genome for a parasitic bivalve with doubly uniparental inheritance (Bivalvia: Unionida).</title>
        <authorList>
            <person name="Smith C.H."/>
        </authorList>
    </citation>
    <scope>NUCLEOTIDE SEQUENCE</scope>
    <source>
        <strain evidence="1">CHS0354</strain>
        <tissue evidence="1">Mantle</tissue>
    </source>
</reference>
<comment type="caution">
    <text evidence="1">The sequence shown here is derived from an EMBL/GenBank/DDBJ whole genome shotgun (WGS) entry which is preliminary data.</text>
</comment>
<organism evidence="1 2">
    <name type="scientific">Potamilus streckersoni</name>
    <dbReference type="NCBI Taxonomy" id="2493646"/>
    <lineage>
        <taxon>Eukaryota</taxon>
        <taxon>Metazoa</taxon>
        <taxon>Spiralia</taxon>
        <taxon>Lophotrochozoa</taxon>
        <taxon>Mollusca</taxon>
        <taxon>Bivalvia</taxon>
        <taxon>Autobranchia</taxon>
        <taxon>Heteroconchia</taxon>
        <taxon>Palaeoheterodonta</taxon>
        <taxon>Unionida</taxon>
        <taxon>Unionoidea</taxon>
        <taxon>Unionidae</taxon>
        <taxon>Ambleminae</taxon>
        <taxon>Lampsilini</taxon>
        <taxon>Potamilus</taxon>
    </lineage>
</organism>
<keyword evidence="2" id="KW-1185">Reference proteome</keyword>
<evidence type="ECO:0000313" key="1">
    <source>
        <dbReference type="EMBL" id="KAK3583837.1"/>
    </source>
</evidence>
<reference evidence="1" key="3">
    <citation type="submission" date="2023-05" db="EMBL/GenBank/DDBJ databases">
        <authorList>
            <person name="Smith C.H."/>
        </authorList>
    </citation>
    <scope>NUCLEOTIDE SEQUENCE</scope>
    <source>
        <strain evidence="1">CHS0354</strain>
        <tissue evidence="1">Mantle</tissue>
    </source>
</reference>
<dbReference type="Proteomes" id="UP001195483">
    <property type="component" value="Unassembled WGS sequence"/>
</dbReference>
<protein>
    <submittedName>
        <fullName evidence="1">Uncharacterized protein</fullName>
    </submittedName>
</protein>
<evidence type="ECO:0000313" key="2">
    <source>
        <dbReference type="Proteomes" id="UP001195483"/>
    </source>
</evidence>
<name>A0AAE0S1U7_9BIVA</name>
<sequence>MSGALNIINTINMNGNKITTDYTPANPADATNNKHVDDTKTGIRITVQTISATYLPLAGGAMTGTIEMGTHKINSSAVPVDPVHVKKPYADYNSTGVTKLLKTMLDFFQICTRW</sequence>
<dbReference type="EMBL" id="JAEAOA010001385">
    <property type="protein sequence ID" value="KAK3583837.1"/>
    <property type="molecule type" value="Genomic_DNA"/>
</dbReference>